<accession>A0ACB8BHZ4</accession>
<evidence type="ECO:0000313" key="1">
    <source>
        <dbReference type="EMBL" id="KAH7925194.1"/>
    </source>
</evidence>
<protein>
    <submittedName>
        <fullName evidence="1">NAD(P)-binding protein</fullName>
    </submittedName>
</protein>
<reference evidence="1" key="1">
    <citation type="journal article" date="2021" name="New Phytol.">
        <title>Evolutionary innovations through gain and loss of genes in the ectomycorrhizal Boletales.</title>
        <authorList>
            <person name="Wu G."/>
            <person name="Miyauchi S."/>
            <person name="Morin E."/>
            <person name="Kuo A."/>
            <person name="Drula E."/>
            <person name="Varga T."/>
            <person name="Kohler A."/>
            <person name="Feng B."/>
            <person name="Cao Y."/>
            <person name="Lipzen A."/>
            <person name="Daum C."/>
            <person name="Hundley H."/>
            <person name="Pangilinan J."/>
            <person name="Johnson J."/>
            <person name="Barry K."/>
            <person name="LaButti K."/>
            <person name="Ng V."/>
            <person name="Ahrendt S."/>
            <person name="Min B."/>
            <person name="Choi I.G."/>
            <person name="Park H."/>
            <person name="Plett J.M."/>
            <person name="Magnuson J."/>
            <person name="Spatafora J.W."/>
            <person name="Nagy L.G."/>
            <person name="Henrissat B."/>
            <person name="Grigoriev I.V."/>
            <person name="Yang Z.L."/>
            <person name="Xu J."/>
            <person name="Martin F.M."/>
        </authorList>
    </citation>
    <scope>NUCLEOTIDE SEQUENCE</scope>
    <source>
        <strain evidence="1">KUC20120723A-06</strain>
    </source>
</reference>
<organism evidence="1 2">
    <name type="scientific">Leucogyrophana mollusca</name>
    <dbReference type="NCBI Taxonomy" id="85980"/>
    <lineage>
        <taxon>Eukaryota</taxon>
        <taxon>Fungi</taxon>
        <taxon>Dikarya</taxon>
        <taxon>Basidiomycota</taxon>
        <taxon>Agaricomycotina</taxon>
        <taxon>Agaricomycetes</taxon>
        <taxon>Agaricomycetidae</taxon>
        <taxon>Boletales</taxon>
        <taxon>Boletales incertae sedis</taxon>
        <taxon>Leucogyrophana</taxon>
    </lineage>
</organism>
<sequence length="285" mass="31103">MVVSNPKVWLITGAATGFGRCLALTALSRGDRVVATARCLEKLHGLPCGPNLHLLALDVDDEPEEIRSKVDQAASIWGTIDVLVNNAGTGLTGLLEEGGVEQMVKQYRTNVFGQLAVTTAVLPYMRTAKRGTVVVLGSRSAWKTEIGVRFYASSKAAIHAMSESLAVELKPFNIRVLIVEPGSFRTKVSYAHPFFSANPIPDYDESRKLGFQTFAAHPEKFRGDPSKAMNIVVDVVRGEGVATGKPFPLYLVLGEDAETDIRTKCAKVLDHLDEWKSVLRTTDFE</sequence>
<evidence type="ECO:0000313" key="2">
    <source>
        <dbReference type="Proteomes" id="UP000790709"/>
    </source>
</evidence>
<comment type="caution">
    <text evidence="1">The sequence shown here is derived from an EMBL/GenBank/DDBJ whole genome shotgun (WGS) entry which is preliminary data.</text>
</comment>
<dbReference type="EMBL" id="MU266407">
    <property type="protein sequence ID" value="KAH7925194.1"/>
    <property type="molecule type" value="Genomic_DNA"/>
</dbReference>
<dbReference type="Proteomes" id="UP000790709">
    <property type="component" value="Unassembled WGS sequence"/>
</dbReference>
<name>A0ACB8BHZ4_9AGAM</name>
<keyword evidence="2" id="KW-1185">Reference proteome</keyword>
<proteinExistence type="predicted"/>
<gene>
    <name evidence="1" type="ORF">BV22DRAFT_1011774</name>
</gene>